<protein>
    <submittedName>
        <fullName evidence="3">PorT family protein</fullName>
    </submittedName>
</protein>
<dbReference type="EMBL" id="JAOTIF010000034">
    <property type="protein sequence ID" value="MCU7552453.1"/>
    <property type="molecule type" value="Genomic_DNA"/>
</dbReference>
<accession>A0A9X2Y2D0</accession>
<dbReference type="Pfam" id="PF13568">
    <property type="entry name" value="OMP_b-brl_2"/>
    <property type="match status" value="1"/>
</dbReference>
<evidence type="ECO:0000256" key="1">
    <source>
        <dbReference type="SAM" id="Phobius"/>
    </source>
</evidence>
<dbReference type="AlphaFoldDB" id="A0A9X2Y2D0"/>
<keyword evidence="1" id="KW-0472">Membrane</keyword>
<reference evidence="3" key="1">
    <citation type="submission" date="2022-09" db="EMBL/GenBank/DDBJ databases">
        <authorList>
            <person name="Yuan C."/>
            <person name="Ke Z."/>
        </authorList>
    </citation>
    <scope>NUCLEOTIDE SEQUENCE</scope>
    <source>
        <strain evidence="3">LB-8</strain>
    </source>
</reference>
<name>A0A9X2Y2D0_9BACT</name>
<sequence length="447" mass="50342">MQEQNFEKQVREKMDDLSFVPSAPVWEKVEEQIKKKKEKRRLIFWLLPLMIATGLGWWLIAENGLSRWNEPLQATKLKEVNQQPLSNPGIAIQVPARPANINNNSNRGEQTEHFTESKIGNLQNTKTSRESKKPLIHQKAKAPDIIDLSLPNEITNNGSGLDERDARPVIYPVNFEFNADSIANARSLNERAIHVQVKDKSKEAKTLNQSKWQFLYSAQVGISGISEGFGNIGSAEIYFDASPSMSAGGNTGNTPILPPSTLKAGVGFSTGFDVKRKINNRLAVVSGLHYAYYSNTIEVGSLIYRDTTISRTNASVLQTLAFYRNDENKQDYTNQYHFIQLPISAEYKVVKSLPLYIQAGIKLEQLLSSNALFYNKYAGVYVEDKEMLAKTGVHLFTGFSYLFRSQKAFSFAVGPQFQYGITNLSKNKNNNQHLYFAGISTQFFLKK</sequence>
<evidence type="ECO:0000259" key="2">
    <source>
        <dbReference type="Pfam" id="PF13568"/>
    </source>
</evidence>
<dbReference type="Proteomes" id="UP001155483">
    <property type="component" value="Unassembled WGS sequence"/>
</dbReference>
<dbReference type="RefSeq" id="WP_279299890.1">
    <property type="nucleotide sequence ID" value="NZ_JAOTIF010000034.1"/>
</dbReference>
<reference evidence="3" key="2">
    <citation type="submission" date="2023-04" db="EMBL/GenBank/DDBJ databases">
        <title>Paracnuella aquatica gen. nov., sp. nov., a member of the family Chitinophagaceae isolated from a hot spring.</title>
        <authorList>
            <person name="Wang C."/>
        </authorList>
    </citation>
    <scope>NUCLEOTIDE SEQUENCE</scope>
    <source>
        <strain evidence="3">LB-8</strain>
    </source>
</reference>
<proteinExistence type="predicted"/>
<evidence type="ECO:0000313" key="4">
    <source>
        <dbReference type="Proteomes" id="UP001155483"/>
    </source>
</evidence>
<comment type="caution">
    <text evidence="3">The sequence shown here is derived from an EMBL/GenBank/DDBJ whole genome shotgun (WGS) entry which is preliminary data.</text>
</comment>
<feature type="transmembrane region" description="Helical" evidence="1">
    <location>
        <begin position="42"/>
        <end position="60"/>
    </location>
</feature>
<keyword evidence="1" id="KW-1133">Transmembrane helix</keyword>
<organism evidence="3 4">
    <name type="scientific">Paraflavisolibacter caeni</name>
    <dbReference type="NCBI Taxonomy" id="2982496"/>
    <lineage>
        <taxon>Bacteria</taxon>
        <taxon>Pseudomonadati</taxon>
        <taxon>Bacteroidota</taxon>
        <taxon>Chitinophagia</taxon>
        <taxon>Chitinophagales</taxon>
        <taxon>Chitinophagaceae</taxon>
        <taxon>Paraflavisolibacter</taxon>
    </lineage>
</organism>
<keyword evidence="4" id="KW-1185">Reference proteome</keyword>
<dbReference type="InterPro" id="IPR025665">
    <property type="entry name" value="Beta-barrel_OMP_2"/>
</dbReference>
<keyword evidence="1" id="KW-0812">Transmembrane</keyword>
<feature type="domain" description="Outer membrane protein beta-barrel" evidence="2">
    <location>
        <begin position="263"/>
        <end position="424"/>
    </location>
</feature>
<gene>
    <name evidence="3" type="ORF">OCK74_25260</name>
</gene>
<evidence type="ECO:0000313" key="3">
    <source>
        <dbReference type="EMBL" id="MCU7552453.1"/>
    </source>
</evidence>